<evidence type="ECO:0000313" key="2">
    <source>
        <dbReference type="EMBL" id="ADG86869.1"/>
    </source>
</evidence>
<name>D6Y2Q8_THEBD</name>
<dbReference type="Proteomes" id="UP000006640">
    <property type="component" value="Chromosome"/>
</dbReference>
<feature type="chain" id="PRO_5003090818" description="Cyclase/dehydrase" evidence="1">
    <location>
        <begin position="27"/>
        <end position="212"/>
    </location>
</feature>
<dbReference type="AlphaFoldDB" id="D6Y2Q8"/>
<protein>
    <recommendedName>
        <fullName evidence="4">Cyclase/dehydrase</fullName>
    </recommendedName>
</protein>
<dbReference type="EMBL" id="CP001874">
    <property type="protein sequence ID" value="ADG86869.1"/>
    <property type="molecule type" value="Genomic_DNA"/>
</dbReference>
<dbReference type="SUPFAM" id="SSF55961">
    <property type="entry name" value="Bet v1-like"/>
    <property type="match status" value="1"/>
</dbReference>
<evidence type="ECO:0008006" key="4">
    <source>
        <dbReference type="Google" id="ProtNLM"/>
    </source>
</evidence>
<dbReference type="InterPro" id="IPR023393">
    <property type="entry name" value="START-like_dom_sf"/>
</dbReference>
<evidence type="ECO:0000313" key="3">
    <source>
        <dbReference type="Proteomes" id="UP000006640"/>
    </source>
</evidence>
<evidence type="ECO:0000256" key="1">
    <source>
        <dbReference type="SAM" id="SignalP"/>
    </source>
</evidence>
<dbReference type="Gene3D" id="3.30.530.20">
    <property type="match status" value="1"/>
</dbReference>
<keyword evidence="1" id="KW-0732">Signal</keyword>
<feature type="signal peptide" evidence="1">
    <location>
        <begin position="1"/>
        <end position="26"/>
    </location>
</feature>
<organism evidence="2 3">
    <name type="scientific">Thermobispora bispora (strain ATCC 19993 / DSM 43833 / CBS 139.67 / JCM 10125 / KCTC 9307 / NBRC 14880 / R51)</name>
    <dbReference type="NCBI Taxonomy" id="469371"/>
    <lineage>
        <taxon>Bacteria</taxon>
        <taxon>Bacillati</taxon>
        <taxon>Actinomycetota</taxon>
        <taxon>Actinomycetes</taxon>
        <taxon>Streptosporangiales</taxon>
        <taxon>Streptosporangiaceae</taxon>
        <taxon>Thermobispora</taxon>
    </lineage>
</organism>
<dbReference type="eggNOG" id="ENOG5033S0S">
    <property type="taxonomic scope" value="Bacteria"/>
</dbReference>
<accession>D6Y2Q8</accession>
<gene>
    <name evidence="2" type="ordered locus">Tbis_0136</name>
</gene>
<keyword evidence="3" id="KW-1185">Reference proteome</keyword>
<dbReference type="HOGENOM" id="CLU_1287647_0_0_11"/>
<sequence length="212" mass="23831">MKKILRALTAFAAVFAFIGLSGPAHATTADTDPGLAAEWQYAWDTYKFYDRTPPAPDSGRSQRTATISIVIDAPFRHVFDAYSNFSNHIGRNPFLTRVVTHKDWRKGSLRHINLTAVEEVPYEGTIVTLNTHAQQRLHRSKRYYEVDSWSAPGVVTHQKIVFKPLSKRQTKVTEYLTFEADNSLIDFTATNGVAAHQQIQAALKQAIENGEL</sequence>
<dbReference type="OrthoDB" id="4532483at2"/>
<dbReference type="RefSeq" id="WP_013130402.1">
    <property type="nucleotide sequence ID" value="NC_014165.1"/>
</dbReference>
<dbReference type="KEGG" id="tbi:Tbis_0136"/>
<proteinExistence type="predicted"/>
<reference evidence="2 3" key="1">
    <citation type="submission" date="2010-01" db="EMBL/GenBank/DDBJ databases">
        <title>The complete genome of Thermobispora bispora DSM 43833.</title>
        <authorList>
            <consortium name="US DOE Joint Genome Institute (JGI-PGF)"/>
            <person name="Lucas S."/>
            <person name="Copeland A."/>
            <person name="Lapidus A."/>
            <person name="Glavina del Rio T."/>
            <person name="Dalin E."/>
            <person name="Tice H."/>
            <person name="Bruce D."/>
            <person name="Goodwin L."/>
            <person name="Pitluck S."/>
            <person name="Kyrpides N."/>
            <person name="Mavromatis K."/>
            <person name="Ivanova N."/>
            <person name="Mikhailova N."/>
            <person name="Chertkov O."/>
            <person name="Brettin T."/>
            <person name="Detter J.C."/>
            <person name="Han C."/>
            <person name="Larimer F."/>
            <person name="Land M."/>
            <person name="Hauser L."/>
            <person name="Markowitz V."/>
            <person name="Cheng J.-F."/>
            <person name="Hugenholtz P."/>
            <person name="Woyke T."/>
            <person name="Wu D."/>
            <person name="Jando M."/>
            <person name="Schneider S."/>
            <person name="Klenk H.-P."/>
            <person name="Eisen J.A."/>
        </authorList>
    </citation>
    <scope>NUCLEOTIDE SEQUENCE [LARGE SCALE GENOMIC DNA]</scope>
    <source>
        <strain evidence="3">ATCC 19993 / DSM 43833 / CBS 139.67 / JCM 10125 / KCTC 9307 / NBRC 14880 / R51</strain>
    </source>
</reference>